<reference evidence="2" key="1">
    <citation type="submission" date="2022-04" db="EMBL/GenBank/DDBJ databases">
        <title>Hymenobacter sp. isolated from the air.</title>
        <authorList>
            <person name="Won M."/>
            <person name="Lee C.-M."/>
            <person name="Woen H.-Y."/>
            <person name="Kwon S.-W."/>
        </authorList>
    </citation>
    <scope>NUCLEOTIDE SEQUENCE</scope>
    <source>
        <strain evidence="2">5420S-77</strain>
    </source>
</reference>
<evidence type="ECO:0000259" key="1">
    <source>
        <dbReference type="Pfam" id="PF18962"/>
    </source>
</evidence>
<accession>A0ABY4G4K8</accession>
<dbReference type="Pfam" id="PF18962">
    <property type="entry name" value="Por_Secre_tail"/>
    <property type="match status" value="1"/>
</dbReference>
<dbReference type="EMBL" id="CP095061">
    <property type="protein sequence ID" value="UOQ65696.1"/>
    <property type="molecule type" value="Genomic_DNA"/>
</dbReference>
<gene>
    <name evidence="2" type="ORF">MUN86_19520</name>
</gene>
<organism evidence="2 3">
    <name type="scientific">Hymenobacter volaticus</name>
    <dbReference type="NCBI Taxonomy" id="2932254"/>
    <lineage>
        <taxon>Bacteria</taxon>
        <taxon>Pseudomonadati</taxon>
        <taxon>Bacteroidota</taxon>
        <taxon>Cytophagia</taxon>
        <taxon>Cytophagales</taxon>
        <taxon>Hymenobacteraceae</taxon>
        <taxon>Hymenobacter</taxon>
    </lineage>
</organism>
<protein>
    <submittedName>
        <fullName evidence="2">T9SS type A sorting domain-containing protein</fullName>
    </submittedName>
</protein>
<dbReference type="Proteomes" id="UP000830401">
    <property type="component" value="Chromosome"/>
</dbReference>
<evidence type="ECO:0000313" key="2">
    <source>
        <dbReference type="EMBL" id="UOQ65696.1"/>
    </source>
</evidence>
<evidence type="ECO:0000313" key="3">
    <source>
        <dbReference type="Proteomes" id="UP000830401"/>
    </source>
</evidence>
<feature type="domain" description="Secretion system C-terminal sorting" evidence="1">
    <location>
        <begin position="155"/>
        <end position="218"/>
    </location>
</feature>
<name>A0ABY4G4K8_9BACT</name>
<proteinExistence type="predicted"/>
<keyword evidence="3" id="KW-1185">Reference proteome</keyword>
<dbReference type="NCBIfam" id="TIGR04183">
    <property type="entry name" value="Por_Secre_tail"/>
    <property type="match status" value="1"/>
</dbReference>
<sequence>MQDTLDLRIHHQLSSGINFLTDAVSGDTLQRVWVTRHQGLYYFTCPISDTCYWVHAARIKRNQVQGLADAYRQLHLMEQAARAGQFPDLVQYHDSTTGILRLRFDPKRLRKFYTAMLDSLPIYRMVPRTPYQYASLLTDSVATTAQNSEPFIHSMYPNPASDVLNVGVASNELCEATIFDMEGKLIQTAPVSAGATTAQVQYLPAGRYMVRVRETATSQVPPNNCKLNVKH</sequence>
<dbReference type="InterPro" id="IPR026444">
    <property type="entry name" value="Secre_tail"/>
</dbReference>